<dbReference type="GO" id="GO:0004222">
    <property type="term" value="F:metalloendopeptidase activity"/>
    <property type="evidence" value="ECO:0007669"/>
    <property type="project" value="InterPro"/>
</dbReference>
<dbReference type="AlphaFoldDB" id="A0A9D7E2D4"/>
<keyword evidence="8 12" id="KW-0862">Zinc</keyword>
<keyword evidence="5 13" id="KW-0812">Transmembrane</keyword>
<comment type="similarity">
    <text evidence="2">Belongs to the N-Me-Phe pilin family.</text>
</comment>
<evidence type="ECO:0000256" key="13">
    <source>
        <dbReference type="SAM" id="Phobius"/>
    </source>
</evidence>
<evidence type="ECO:0000256" key="11">
    <source>
        <dbReference type="ARBA" id="ARBA00023136"/>
    </source>
</evidence>
<evidence type="ECO:0000256" key="4">
    <source>
        <dbReference type="ARBA" id="ARBA00022670"/>
    </source>
</evidence>
<dbReference type="InterPro" id="IPR045584">
    <property type="entry name" value="Pilin-like"/>
</dbReference>
<evidence type="ECO:0000256" key="7">
    <source>
        <dbReference type="ARBA" id="ARBA00022801"/>
    </source>
</evidence>
<evidence type="ECO:0000256" key="12">
    <source>
        <dbReference type="RuleBase" id="RU003983"/>
    </source>
</evidence>
<keyword evidence="6" id="KW-0479">Metal-binding</keyword>
<dbReference type="GO" id="GO:0006508">
    <property type="term" value="P:proteolysis"/>
    <property type="evidence" value="ECO:0007669"/>
    <property type="project" value="UniProtKB-KW"/>
</dbReference>
<dbReference type="Pfam" id="PF00114">
    <property type="entry name" value="Pilin"/>
    <property type="match status" value="1"/>
</dbReference>
<evidence type="ECO:0000256" key="2">
    <source>
        <dbReference type="ARBA" id="ARBA00005233"/>
    </source>
</evidence>
<feature type="transmembrane region" description="Helical" evidence="13">
    <location>
        <begin position="15"/>
        <end position="48"/>
    </location>
</feature>
<evidence type="ECO:0000256" key="9">
    <source>
        <dbReference type="ARBA" id="ARBA00022989"/>
    </source>
</evidence>
<dbReference type="PANTHER" id="PTHR43221:SF1">
    <property type="entry name" value="PROTEASE HTPX"/>
    <property type="match status" value="1"/>
</dbReference>
<dbReference type="InterPro" id="IPR001082">
    <property type="entry name" value="Pilin"/>
</dbReference>
<comment type="subcellular location">
    <subcellularLocation>
        <location evidence="1">Cell membrane</location>
        <topology evidence="1">Multi-pass membrane protein</topology>
    </subcellularLocation>
</comment>
<comment type="similarity">
    <text evidence="12">Belongs to the peptidase M48 family.</text>
</comment>
<keyword evidence="4 12" id="KW-0645">Protease</keyword>
<feature type="domain" description="Peptidase M48" evidence="14">
    <location>
        <begin position="67"/>
        <end position="147"/>
    </location>
</feature>
<comment type="caution">
    <text evidence="15">The sequence shown here is derived from an EMBL/GenBank/DDBJ whole genome shotgun (WGS) entry which is preliminary data.</text>
</comment>
<dbReference type="PANTHER" id="PTHR43221">
    <property type="entry name" value="PROTEASE HTPX"/>
    <property type="match status" value="1"/>
</dbReference>
<evidence type="ECO:0000313" key="15">
    <source>
        <dbReference type="EMBL" id="MBK6972859.1"/>
    </source>
</evidence>
<dbReference type="CDD" id="cd07325">
    <property type="entry name" value="M48_Ste24p_like"/>
    <property type="match status" value="1"/>
</dbReference>
<organism evidence="15 16">
    <name type="scientific">Candidatus Methylophosphatis roskildensis</name>
    <dbReference type="NCBI Taxonomy" id="2899263"/>
    <lineage>
        <taxon>Bacteria</taxon>
        <taxon>Pseudomonadati</taxon>
        <taxon>Pseudomonadota</taxon>
        <taxon>Betaproteobacteria</taxon>
        <taxon>Nitrosomonadales</taxon>
        <taxon>Sterolibacteriaceae</taxon>
        <taxon>Candidatus Methylophosphatis</taxon>
    </lineage>
</organism>
<dbReference type="SUPFAM" id="SSF54523">
    <property type="entry name" value="Pili subunits"/>
    <property type="match status" value="1"/>
</dbReference>
<dbReference type="InterPro" id="IPR050083">
    <property type="entry name" value="HtpX_protease"/>
</dbReference>
<keyword evidence="7 12" id="KW-0378">Hydrolase</keyword>
<sequence length="398" mass="43292">MNELVYPRERTLGTITLVLGLLVWLGLIVGTFGTALIGLALGFVLYLFAQSALIAHIKGNGVDLSEAQFPDLHAQFTACCDRLQMKTRPQAYVLNGNGGLNAFATKFLGKQFVVLMSDVVDAMNKHADGVRFYIGHELGHLRMKHLSGHLVRWPVLWLPLLGAAYSRARESTCDRHGLACSASPENAARALAALSAGAERWERLDVPAYLRQANHASGFWMSFHELIAGYPWLTKRAARVMNTAAPMPARNGLAYLLALFIPYAGRLGAGFGFLILVYIIGVLAALALPAYQDHTVKAKASAAVIASQPMREALGNYYRSKQKAPKSLDAAGIPSQLADGTRLSLDPEQMVLTVRIKQGELVFTPTVDDQGRINWSCTNGEGLKPRQLPPSCHSMGNE</sequence>
<keyword evidence="10 12" id="KW-0482">Metalloprotease</keyword>
<gene>
    <name evidence="15" type="ORF">IPH26_07830</name>
</gene>
<evidence type="ECO:0000259" key="14">
    <source>
        <dbReference type="Pfam" id="PF01435"/>
    </source>
</evidence>
<evidence type="ECO:0000256" key="1">
    <source>
        <dbReference type="ARBA" id="ARBA00004651"/>
    </source>
</evidence>
<evidence type="ECO:0000256" key="10">
    <source>
        <dbReference type="ARBA" id="ARBA00023049"/>
    </source>
</evidence>
<dbReference type="EMBL" id="JADJEV010000003">
    <property type="protein sequence ID" value="MBK6972859.1"/>
    <property type="molecule type" value="Genomic_DNA"/>
</dbReference>
<evidence type="ECO:0000256" key="6">
    <source>
        <dbReference type="ARBA" id="ARBA00022723"/>
    </source>
</evidence>
<dbReference type="GO" id="GO:0009289">
    <property type="term" value="C:pilus"/>
    <property type="evidence" value="ECO:0007669"/>
    <property type="project" value="InterPro"/>
</dbReference>
<dbReference type="InterPro" id="IPR001915">
    <property type="entry name" value="Peptidase_M48"/>
</dbReference>
<name>A0A9D7E2D4_9PROT</name>
<dbReference type="Gene3D" id="3.30.2010.10">
    <property type="entry name" value="Metalloproteases ('zincins'), catalytic domain"/>
    <property type="match status" value="1"/>
</dbReference>
<evidence type="ECO:0000256" key="5">
    <source>
        <dbReference type="ARBA" id="ARBA00022692"/>
    </source>
</evidence>
<feature type="transmembrane region" description="Helical" evidence="13">
    <location>
        <begin position="271"/>
        <end position="291"/>
    </location>
</feature>
<reference evidence="15" key="1">
    <citation type="submission" date="2020-10" db="EMBL/GenBank/DDBJ databases">
        <title>Connecting structure to function with the recovery of over 1000 high-quality activated sludge metagenome-assembled genomes encoding full-length rRNA genes using long-read sequencing.</title>
        <authorList>
            <person name="Singleton C.M."/>
            <person name="Petriglieri F."/>
            <person name="Kristensen J.M."/>
            <person name="Kirkegaard R.H."/>
            <person name="Michaelsen T.Y."/>
            <person name="Andersen M.H."/>
            <person name="Karst S.M."/>
            <person name="Dueholm M.S."/>
            <person name="Nielsen P.H."/>
            <person name="Albertsen M."/>
        </authorList>
    </citation>
    <scope>NUCLEOTIDE SEQUENCE</scope>
    <source>
        <strain evidence="15">Bjer_18-Q3-R1-45_BAT3C.347</strain>
    </source>
</reference>
<protein>
    <submittedName>
        <fullName evidence="15">M48 family metalloprotease</fullName>
    </submittedName>
</protein>
<dbReference type="Proteomes" id="UP000807785">
    <property type="component" value="Unassembled WGS sequence"/>
</dbReference>
<dbReference type="Gene3D" id="3.30.700.10">
    <property type="entry name" value="Glycoprotein, Type 4 Pilin"/>
    <property type="match status" value="1"/>
</dbReference>
<keyword evidence="9 13" id="KW-1133">Transmembrane helix</keyword>
<comment type="cofactor">
    <cofactor evidence="12">
        <name>Zn(2+)</name>
        <dbReference type="ChEBI" id="CHEBI:29105"/>
    </cofactor>
    <text evidence="12">Binds 1 zinc ion per subunit.</text>
</comment>
<keyword evidence="11 13" id="KW-0472">Membrane</keyword>
<evidence type="ECO:0000256" key="8">
    <source>
        <dbReference type="ARBA" id="ARBA00022833"/>
    </source>
</evidence>
<keyword evidence="3" id="KW-1003">Cell membrane</keyword>
<evidence type="ECO:0000313" key="16">
    <source>
        <dbReference type="Proteomes" id="UP000807785"/>
    </source>
</evidence>
<dbReference type="GO" id="GO:0005886">
    <property type="term" value="C:plasma membrane"/>
    <property type="evidence" value="ECO:0007669"/>
    <property type="project" value="UniProtKB-SubCell"/>
</dbReference>
<dbReference type="Pfam" id="PF01435">
    <property type="entry name" value="Peptidase_M48"/>
    <property type="match status" value="1"/>
</dbReference>
<evidence type="ECO:0000256" key="3">
    <source>
        <dbReference type="ARBA" id="ARBA00022475"/>
    </source>
</evidence>
<proteinExistence type="inferred from homology"/>
<accession>A0A9D7E2D4</accession>
<dbReference type="GO" id="GO:0007155">
    <property type="term" value="P:cell adhesion"/>
    <property type="evidence" value="ECO:0007669"/>
    <property type="project" value="InterPro"/>
</dbReference>
<dbReference type="GO" id="GO:0046872">
    <property type="term" value="F:metal ion binding"/>
    <property type="evidence" value="ECO:0007669"/>
    <property type="project" value="UniProtKB-KW"/>
</dbReference>